<evidence type="ECO:0000256" key="1">
    <source>
        <dbReference type="ARBA" id="ARBA00001823"/>
    </source>
</evidence>
<evidence type="ECO:0000256" key="16">
    <source>
        <dbReference type="HAMAP-Rule" id="MF_00065"/>
    </source>
</evidence>
<dbReference type="GO" id="GO:0070814">
    <property type="term" value="P:hydrogen sulfide biosynthetic process"/>
    <property type="evidence" value="ECO:0007669"/>
    <property type="project" value="UniProtKB-UniRule"/>
</dbReference>
<evidence type="ECO:0000256" key="8">
    <source>
        <dbReference type="ARBA" id="ARBA00022741"/>
    </source>
</evidence>
<dbReference type="FunFam" id="2.40.30.10:FF:000027">
    <property type="entry name" value="Sulfate adenylyltransferase subunit 1"/>
    <property type="match status" value="1"/>
</dbReference>
<dbReference type="GO" id="GO:0003924">
    <property type="term" value="F:GTPase activity"/>
    <property type="evidence" value="ECO:0007669"/>
    <property type="project" value="InterPro"/>
</dbReference>
<evidence type="ECO:0000256" key="14">
    <source>
        <dbReference type="ARBA" id="ARBA00062688"/>
    </source>
</evidence>
<evidence type="ECO:0000256" key="7">
    <source>
        <dbReference type="ARBA" id="ARBA00022695"/>
    </source>
</evidence>
<dbReference type="Gene3D" id="2.40.30.10">
    <property type="entry name" value="Translation factors"/>
    <property type="match status" value="2"/>
</dbReference>
<keyword evidence="6 15" id="KW-0808">Transferase</keyword>
<dbReference type="FunFam" id="3.40.50.300:FF:000119">
    <property type="entry name" value="Sulfate adenylyltransferase subunit 1"/>
    <property type="match status" value="1"/>
</dbReference>
<evidence type="ECO:0000313" key="18">
    <source>
        <dbReference type="EMBL" id="QEF98572.1"/>
    </source>
</evidence>
<feature type="binding site" evidence="16">
    <location>
        <begin position="480"/>
        <end position="487"/>
    </location>
    <ligand>
        <name>ATP</name>
        <dbReference type="ChEBI" id="CHEBI:30616"/>
    </ligand>
</feature>
<dbReference type="SUPFAM" id="SSF50447">
    <property type="entry name" value="Translation proteins"/>
    <property type="match status" value="1"/>
</dbReference>
<comment type="similarity">
    <text evidence="16">Belongs to the APS kinase family.</text>
</comment>
<feature type="binding site" evidence="15">
    <location>
        <begin position="31"/>
        <end position="38"/>
    </location>
    <ligand>
        <name>GTP</name>
        <dbReference type="ChEBI" id="CHEBI:37565"/>
    </ligand>
</feature>
<dbReference type="NCBIfam" id="TIGR02034">
    <property type="entry name" value="CysN"/>
    <property type="match status" value="1"/>
</dbReference>
<dbReference type="CDD" id="cd04095">
    <property type="entry name" value="CysN_NoDQ_III"/>
    <property type="match status" value="1"/>
</dbReference>
<comment type="similarity">
    <text evidence="4">In the C-terminal section; belongs to the APS kinase family.</text>
</comment>
<dbReference type="Gene3D" id="3.40.50.300">
    <property type="entry name" value="P-loop containing nucleotide triphosphate hydrolases"/>
    <property type="match status" value="2"/>
</dbReference>
<keyword evidence="7 15" id="KW-0548">Nucleotidyltransferase</keyword>
<dbReference type="HAMAP" id="MF_00062">
    <property type="entry name" value="Sulf_adenylyltr_sub1"/>
    <property type="match status" value="1"/>
</dbReference>
<dbReference type="InterPro" id="IPR027417">
    <property type="entry name" value="P-loop_NTPase"/>
</dbReference>
<accession>A0A5B9MBK7</accession>
<dbReference type="GO" id="GO:0000103">
    <property type="term" value="P:sulfate assimilation"/>
    <property type="evidence" value="ECO:0007669"/>
    <property type="project" value="UniProtKB-UniRule"/>
</dbReference>
<comment type="caution">
    <text evidence="16">Lacks conserved residue(s) required for the propagation of feature annotation.</text>
</comment>
<dbReference type="CDD" id="cd04166">
    <property type="entry name" value="CysN_ATPS"/>
    <property type="match status" value="1"/>
</dbReference>
<dbReference type="InterPro" id="IPR044139">
    <property type="entry name" value="CysN_NoDQ_III"/>
</dbReference>
<keyword evidence="16" id="KW-0597">Phosphoprotein</keyword>
<keyword evidence="10 15" id="KW-0342">GTP-binding</keyword>
<feature type="binding site" evidence="15">
    <location>
        <begin position="110"/>
        <end position="114"/>
    </location>
    <ligand>
        <name>GTP</name>
        <dbReference type="ChEBI" id="CHEBI:37565"/>
    </ligand>
</feature>
<sequence length="646" mass="70951">MSHQSDLIATDIHAYLKQHENKQLLRFITCGSVDDGKSTLIGRLLYDSKLVYEDELAKVQSDSAKQGSTGGNFDPSLFMDGLKEEREQGITIDVAYRYFSTAKRKFIIADTPGHEQYTRNMATGASTADLAILMIDARHGVLTQTRRHSFIVSLLGIRHVVVAINKMDLIDFDEAKYEAICNDYRSFATRLDLPDLHFIPISALNGDNVVDRSKSMDWYTGTTLMGFLESVYIGSDRNLQDFRFPVQLVNRPNLDFRGFCGTIASGIIRPGEEIMVLPSKRKSKVKSIVTYEGELEEAYAPLSVTLTLEDEIDASRGDMIVRPGNLPKSRDSIQAMLVWMGEESMVPGKTYLFKHTTQTVPGTIDTLNYRVDVNTLHRSPAPELELNAIGRVGISLSAPIHFDAYRRNRSTGAFIVIDRITNATVAAGMILDKSGDGSAKSVWDDEESAGGDENAAVSAVTDEERIARFGQQPATVLLTGLTGSGKTAIGQALERKLFESGRAVSVIDGEHVRKGLSRDLGFSAADRSENLRRSAHLAHTLNEAGLICIACFVAPSEEVRQKVARVIGENRFLVVHVATPVEVCRQRDEKGQYAKADAGELLNFPGVTAPYDVPTDPDVTLDASKQSIDQCASQIIDALKAKGIIK</sequence>
<dbReference type="PANTHER" id="PTHR23115">
    <property type="entry name" value="TRANSLATION FACTOR"/>
    <property type="match status" value="1"/>
</dbReference>
<comment type="similarity">
    <text evidence="15">Belongs to the TRAFAC class translation factor GTPase superfamily. Classic translation factor GTPase family. CysN/NodQ subfamily.</text>
</comment>
<gene>
    <name evidence="18" type="primary">cysNC</name>
    <name evidence="16" type="synonym">cysC</name>
    <name evidence="15" type="synonym">cysN</name>
    <name evidence="18" type="ORF">Mal15_26250</name>
</gene>
<keyword evidence="19" id="KW-1185">Reference proteome</keyword>
<comment type="function">
    <text evidence="13 15">With CysD forms the ATP sulfurylase (ATPS) that catalyzes the adenylation of sulfate producing adenosine 5'-phosphosulfate (APS) and diphosphate, the first enzymatic step in sulfur assimilation pathway. APS synthesis involves the formation of a high-energy phosphoric-sulfuric acid anhydride bond driven by GTP hydrolysis by CysN coupled to ATP hydrolysis by CysD.</text>
</comment>
<dbReference type="InterPro" id="IPR002891">
    <property type="entry name" value="APS"/>
</dbReference>
<dbReference type="NCBIfam" id="NF003478">
    <property type="entry name" value="PRK05124.1"/>
    <property type="match status" value="1"/>
</dbReference>
<dbReference type="Pfam" id="PF01583">
    <property type="entry name" value="APS_kinase"/>
    <property type="match status" value="1"/>
</dbReference>
<dbReference type="PRINTS" id="PR00315">
    <property type="entry name" value="ELONGATNFCT"/>
</dbReference>
<dbReference type="UniPathway" id="UPA00140">
    <property type="reaction ID" value="UER00204"/>
</dbReference>
<dbReference type="InterPro" id="IPR041757">
    <property type="entry name" value="CysN_GTP-bd"/>
</dbReference>
<name>A0A5B9MBK7_9BACT</name>
<evidence type="ECO:0000256" key="11">
    <source>
        <dbReference type="ARBA" id="ARBA00023268"/>
    </source>
</evidence>
<evidence type="ECO:0000256" key="13">
    <source>
        <dbReference type="ARBA" id="ARBA00055271"/>
    </source>
</evidence>
<dbReference type="NCBIfam" id="NF003013">
    <property type="entry name" value="PRK03846.1"/>
    <property type="match status" value="1"/>
</dbReference>
<comment type="function">
    <text evidence="16">Catalyzes the synthesis of activated sulfate.</text>
</comment>
<dbReference type="EC" id="2.7.1.25" evidence="16"/>
<evidence type="ECO:0000256" key="2">
    <source>
        <dbReference type="ARBA" id="ARBA00002357"/>
    </source>
</evidence>
<dbReference type="NCBIfam" id="NF004035">
    <property type="entry name" value="PRK05506.1"/>
    <property type="match status" value="1"/>
</dbReference>
<keyword evidence="16" id="KW-0418">Kinase</keyword>
<feature type="domain" description="Tr-type G" evidence="17">
    <location>
        <begin position="22"/>
        <end position="237"/>
    </location>
</feature>
<dbReference type="GO" id="GO:0005524">
    <property type="term" value="F:ATP binding"/>
    <property type="evidence" value="ECO:0007669"/>
    <property type="project" value="UniProtKB-UniRule"/>
</dbReference>
<evidence type="ECO:0000256" key="15">
    <source>
        <dbReference type="HAMAP-Rule" id="MF_00062"/>
    </source>
</evidence>
<dbReference type="GO" id="GO:0005525">
    <property type="term" value="F:GTP binding"/>
    <property type="evidence" value="ECO:0007669"/>
    <property type="project" value="UniProtKB-UniRule"/>
</dbReference>
<comment type="similarity">
    <text evidence="5">In the N-terminal section; belongs to the TRAFAC class translation factor GTPase superfamily. Classic translation factor GTPase family. CysN/NodQ subfamily.</text>
</comment>
<feature type="binding site" evidence="15">
    <location>
        <begin position="165"/>
        <end position="168"/>
    </location>
    <ligand>
        <name>GTP</name>
        <dbReference type="ChEBI" id="CHEBI:37565"/>
    </ligand>
</feature>
<dbReference type="Pfam" id="PF00009">
    <property type="entry name" value="GTP_EFTU"/>
    <property type="match status" value="1"/>
</dbReference>
<dbReference type="EC" id="2.7.7.4" evidence="15"/>
<comment type="subunit">
    <text evidence="14">Heterodimer composed of CysD, the smaller subunit, and CysNC.</text>
</comment>
<evidence type="ECO:0000256" key="3">
    <source>
        <dbReference type="ARBA" id="ARBA00005048"/>
    </source>
</evidence>
<dbReference type="PROSITE" id="PS00301">
    <property type="entry name" value="G_TR_1"/>
    <property type="match status" value="1"/>
</dbReference>
<dbReference type="InterPro" id="IPR000795">
    <property type="entry name" value="T_Tr_GTP-bd_dom"/>
</dbReference>
<dbReference type="AlphaFoldDB" id="A0A5B9MBK7"/>
<comment type="function">
    <text evidence="2">APS kinase catalyzes the synthesis of activated sulfate.</text>
</comment>
<evidence type="ECO:0000256" key="5">
    <source>
        <dbReference type="ARBA" id="ARBA00007237"/>
    </source>
</evidence>
<evidence type="ECO:0000256" key="4">
    <source>
        <dbReference type="ARBA" id="ARBA00005438"/>
    </source>
</evidence>
<dbReference type="CDD" id="cd02027">
    <property type="entry name" value="APSK"/>
    <property type="match status" value="1"/>
</dbReference>
<dbReference type="PROSITE" id="PS51722">
    <property type="entry name" value="G_TR_2"/>
    <property type="match status" value="1"/>
</dbReference>
<evidence type="ECO:0000256" key="12">
    <source>
        <dbReference type="ARBA" id="ARBA00049370"/>
    </source>
</evidence>
<comment type="catalytic activity">
    <reaction evidence="1 16">
        <text>adenosine 5'-phosphosulfate + ATP = 3'-phosphoadenylyl sulfate + ADP + H(+)</text>
        <dbReference type="Rhea" id="RHEA:24152"/>
        <dbReference type="ChEBI" id="CHEBI:15378"/>
        <dbReference type="ChEBI" id="CHEBI:30616"/>
        <dbReference type="ChEBI" id="CHEBI:58243"/>
        <dbReference type="ChEBI" id="CHEBI:58339"/>
        <dbReference type="ChEBI" id="CHEBI:456216"/>
        <dbReference type="EC" id="2.7.1.25"/>
    </reaction>
</comment>
<dbReference type="SUPFAM" id="SSF50465">
    <property type="entry name" value="EF-Tu/eEF-1alpha/eIF2-gamma C-terminal domain"/>
    <property type="match status" value="1"/>
</dbReference>
<evidence type="ECO:0000256" key="10">
    <source>
        <dbReference type="ARBA" id="ARBA00023134"/>
    </source>
</evidence>
<evidence type="ECO:0000259" key="17">
    <source>
        <dbReference type="PROSITE" id="PS51722"/>
    </source>
</evidence>
<dbReference type="InterPro" id="IPR050100">
    <property type="entry name" value="TRAFAC_GTPase_members"/>
</dbReference>
<dbReference type="InterPro" id="IPR031157">
    <property type="entry name" value="G_TR_CS"/>
</dbReference>
<dbReference type="InterPro" id="IPR054696">
    <property type="entry name" value="GTP-eEF1A_C"/>
</dbReference>
<comment type="catalytic activity">
    <reaction evidence="12 15">
        <text>sulfate + ATP + H(+) = adenosine 5'-phosphosulfate + diphosphate</text>
        <dbReference type="Rhea" id="RHEA:18133"/>
        <dbReference type="ChEBI" id="CHEBI:15378"/>
        <dbReference type="ChEBI" id="CHEBI:16189"/>
        <dbReference type="ChEBI" id="CHEBI:30616"/>
        <dbReference type="ChEBI" id="CHEBI:33019"/>
        <dbReference type="ChEBI" id="CHEBI:58243"/>
        <dbReference type="EC" id="2.7.7.4"/>
    </reaction>
</comment>
<keyword evidence="9 15" id="KW-0067">ATP-binding</keyword>
<dbReference type="InterPro" id="IPR009001">
    <property type="entry name" value="Transl_elong_EF1A/Init_IF2_C"/>
</dbReference>
<dbReference type="GO" id="GO:0004020">
    <property type="term" value="F:adenylylsulfate kinase activity"/>
    <property type="evidence" value="ECO:0007669"/>
    <property type="project" value="UniProtKB-UniRule"/>
</dbReference>
<evidence type="ECO:0000313" key="19">
    <source>
        <dbReference type="Proteomes" id="UP000321353"/>
    </source>
</evidence>
<dbReference type="Pfam" id="PF22594">
    <property type="entry name" value="GTP-eEF1A_C"/>
    <property type="match status" value="1"/>
</dbReference>
<dbReference type="InterPro" id="IPR059117">
    <property type="entry name" value="APS_kinase_dom"/>
</dbReference>
<dbReference type="NCBIfam" id="TIGR00455">
    <property type="entry name" value="apsK"/>
    <property type="match status" value="1"/>
</dbReference>
<dbReference type="InterPro" id="IPR044138">
    <property type="entry name" value="CysN_II"/>
</dbReference>
<protein>
    <recommendedName>
        <fullName evidence="15 16">Multifunctional fusion protein</fullName>
    </recommendedName>
    <domain>
        <recommendedName>
            <fullName evidence="15">Sulfate adenylyltransferase subunit 1</fullName>
            <ecNumber evidence="15">2.7.7.4</ecNumber>
        </recommendedName>
        <alternativeName>
            <fullName evidence="15">ATP-sulfurylase large subunit</fullName>
        </alternativeName>
        <alternativeName>
            <fullName evidence="15">Sulfate adenylate transferase</fullName>
            <shortName evidence="15">SAT</shortName>
        </alternativeName>
    </domain>
    <domain>
        <recommendedName>
            <fullName evidence="16">Adenylyl-sulfate kinase</fullName>
            <ecNumber evidence="16">2.7.1.25</ecNumber>
        </recommendedName>
        <alternativeName>
            <fullName evidence="16">APS kinase</fullName>
        </alternativeName>
        <alternativeName>
            <fullName evidence="16">ATP adenosine-5'-phosphosulfate 3'-phosphotransferase</fullName>
        </alternativeName>
        <alternativeName>
            <fullName evidence="16">Adenosine-5'-phosphosulfate kinase</fullName>
        </alternativeName>
    </domain>
</protein>
<dbReference type="SUPFAM" id="SSF52540">
    <property type="entry name" value="P-loop containing nucleoside triphosphate hydrolases"/>
    <property type="match status" value="2"/>
</dbReference>
<comment type="pathway">
    <text evidence="16">Sulfur metabolism; hydrogen sulfide biosynthesis; sulfite from sulfate: step 2/3.</text>
</comment>
<dbReference type="KEGG" id="smam:Mal15_26250"/>
<dbReference type="HAMAP" id="MF_00065">
    <property type="entry name" value="Adenylyl_sulf_kinase"/>
    <property type="match status" value="1"/>
</dbReference>
<reference evidence="18 19" key="1">
    <citation type="submission" date="2019-02" db="EMBL/GenBank/DDBJ databases">
        <title>Planctomycetal bacteria perform biofilm scaping via a novel small molecule.</title>
        <authorList>
            <person name="Jeske O."/>
            <person name="Boedeker C."/>
            <person name="Wiegand S."/>
            <person name="Breitling P."/>
            <person name="Kallscheuer N."/>
            <person name="Jogler M."/>
            <person name="Rohde M."/>
            <person name="Petersen J."/>
            <person name="Medema M.H."/>
            <person name="Surup F."/>
            <person name="Jogler C."/>
        </authorList>
    </citation>
    <scope>NUCLEOTIDE SEQUENCE [LARGE SCALE GENOMIC DNA]</scope>
    <source>
        <strain evidence="18 19">Mal15</strain>
    </source>
</reference>
<dbReference type="InterPro" id="IPR009000">
    <property type="entry name" value="Transl_B-barrel_sf"/>
</dbReference>
<dbReference type="InterPro" id="IPR011779">
    <property type="entry name" value="SO4_adenylTrfase_lsu"/>
</dbReference>
<dbReference type="EMBL" id="CP036264">
    <property type="protein sequence ID" value="QEF98572.1"/>
    <property type="molecule type" value="Genomic_DNA"/>
</dbReference>
<comment type="pathway">
    <text evidence="3 15">Sulfur metabolism; hydrogen sulfide biosynthesis; sulfite from sulfate: step 1/3.</text>
</comment>
<proteinExistence type="inferred from homology"/>
<evidence type="ECO:0000256" key="6">
    <source>
        <dbReference type="ARBA" id="ARBA00022679"/>
    </source>
</evidence>
<dbReference type="RefSeq" id="WP_147868090.1">
    <property type="nucleotide sequence ID" value="NZ_CP036264.1"/>
</dbReference>
<keyword evidence="11" id="KW-0511">Multifunctional enzyme</keyword>
<dbReference type="GO" id="GO:0004781">
    <property type="term" value="F:sulfate adenylyltransferase (ATP) activity"/>
    <property type="evidence" value="ECO:0007669"/>
    <property type="project" value="UniProtKB-UniRule"/>
</dbReference>
<keyword evidence="8 15" id="KW-0547">Nucleotide-binding</keyword>
<dbReference type="Proteomes" id="UP000321353">
    <property type="component" value="Chromosome"/>
</dbReference>
<dbReference type="CDD" id="cd03695">
    <property type="entry name" value="CysN_NodQ_II"/>
    <property type="match status" value="1"/>
</dbReference>
<organism evidence="18 19">
    <name type="scientific">Stieleria maiorica</name>
    <dbReference type="NCBI Taxonomy" id="2795974"/>
    <lineage>
        <taxon>Bacteria</taxon>
        <taxon>Pseudomonadati</taxon>
        <taxon>Planctomycetota</taxon>
        <taxon>Planctomycetia</taxon>
        <taxon>Pirellulales</taxon>
        <taxon>Pirellulaceae</taxon>
        <taxon>Stieleria</taxon>
    </lineage>
</organism>
<evidence type="ECO:0000256" key="9">
    <source>
        <dbReference type="ARBA" id="ARBA00022840"/>
    </source>
</evidence>